<evidence type="ECO:0000256" key="2">
    <source>
        <dbReference type="ARBA" id="ARBA00023125"/>
    </source>
</evidence>
<dbReference type="GO" id="GO:0003677">
    <property type="term" value="F:DNA binding"/>
    <property type="evidence" value="ECO:0007669"/>
    <property type="project" value="UniProtKB-UniRule"/>
</dbReference>
<accession>A0AAJ1K4J9</accession>
<dbReference type="RefSeq" id="WP_000949575.1">
    <property type="nucleotide sequence ID" value="NZ_CP040515.1"/>
</dbReference>
<dbReference type="InterPro" id="IPR009057">
    <property type="entry name" value="Homeodomain-like_sf"/>
</dbReference>
<feature type="DNA-binding region" description="H-T-H motif" evidence="3">
    <location>
        <begin position="29"/>
        <end position="48"/>
    </location>
</feature>
<name>A0AAJ1K4J9_9BACI</name>
<dbReference type="SUPFAM" id="SSF46689">
    <property type="entry name" value="Homeodomain-like"/>
    <property type="match status" value="1"/>
</dbReference>
<dbReference type="SUPFAM" id="SSF48498">
    <property type="entry name" value="Tetracyclin repressor-like, C-terminal domain"/>
    <property type="match status" value="1"/>
</dbReference>
<dbReference type="InterPro" id="IPR041479">
    <property type="entry name" value="TetR_CgmR_C"/>
</dbReference>
<evidence type="ECO:0000256" key="3">
    <source>
        <dbReference type="PROSITE-ProRule" id="PRU00335"/>
    </source>
</evidence>
<dbReference type="Proteomes" id="UP001216801">
    <property type="component" value="Unassembled WGS sequence"/>
</dbReference>
<comment type="caution">
    <text evidence="5">The sequence shown here is derived from an EMBL/GenBank/DDBJ whole genome shotgun (WGS) entry which is preliminary data.</text>
</comment>
<reference evidence="5" key="1">
    <citation type="submission" date="2023-03" db="EMBL/GenBank/DDBJ databases">
        <title>Genetic diversity of Bacillus cereus sensu lato isolates from Slovenia.</title>
        <authorList>
            <person name="Abdelli M."/>
        </authorList>
    </citation>
    <scope>NUCLEOTIDE SEQUENCE</scope>
    <source>
        <strain evidence="5">SIBC39</strain>
    </source>
</reference>
<dbReference type="Gene3D" id="1.10.357.10">
    <property type="entry name" value="Tetracycline Repressor, domain 2"/>
    <property type="match status" value="1"/>
</dbReference>
<evidence type="ECO:0000259" key="4">
    <source>
        <dbReference type="PROSITE" id="PS50977"/>
    </source>
</evidence>
<gene>
    <name evidence="5" type="ORF">P6U19_18425</name>
</gene>
<proteinExistence type="predicted"/>
<dbReference type="EMBL" id="JARPRR010000014">
    <property type="protein sequence ID" value="MDG0954568.1"/>
    <property type="molecule type" value="Genomic_DNA"/>
</dbReference>
<sequence length="182" mass="20118">MLSKSDLKRKLILDTTSEFITENGIHAVTLDAIAKKAGISKGGLLHHFPNKESLLKGIAEYICHEYELAIYKQAESDPISLGKWSRALLSVAESDLEHNAQLNTGILATSLLNPDVAKSIIESYQSVLAKTEQDGLNPITATIIRLAIDGLYYSQLLNVAPLDKEMQQKVIEQLVDMTRNEE</sequence>
<dbReference type="PROSITE" id="PS50977">
    <property type="entry name" value="HTH_TETR_2"/>
    <property type="match status" value="1"/>
</dbReference>
<evidence type="ECO:0000313" key="6">
    <source>
        <dbReference type="Proteomes" id="UP001216801"/>
    </source>
</evidence>
<dbReference type="PANTHER" id="PTHR43479:SF11">
    <property type="entry name" value="ACREF_ENVCD OPERON REPRESSOR-RELATED"/>
    <property type="match status" value="1"/>
</dbReference>
<dbReference type="Pfam" id="PF00440">
    <property type="entry name" value="TetR_N"/>
    <property type="match status" value="1"/>
</dbReference>
<dbReference type="AlphaFoldDB" id="A0AAJ1K4J9"/>
<feature type="domain" description="HTH tetR-type" evidence="4">
    <location>
        <begin position="6"/>
        <end position="66"/>
    </location>
</feature>
<keyword evidence="1" id="KW-0678">Repressor</keyword>
<evidence type="ECO:0000313" key="5">
    <source>
        <dbReference type="EMBL" id="MDG0954568.1"/>
    </source>
</evidence>
<dbReference type="InterPro" id="IPR001647">
    <property type="entry name" value="HTH_TetR"/>
</dbReference>
<keyword evidence="2 3" id="KW-0238">DNA-binding</keyword>
<dbReference type="InterPro" id="IPR050624">
    <property type="entry name" value="HTH-type_Tx_Regulator"/>
</dbReference>
<protein>
    <submittedName>
        <fullName evidence="5">TetR/AcrR family transcriptional regulator</fullName>
    </submittedName>
</protein>
<dbReference type="Pfam" id="PF17937">
    <property type="entry name" value="TetR_C_28"/>
    <property type="match status" value="1"/>
</dbReference>
<dbReference type="PANTHER" id="PTHR43479">
    <property type="entry name" value="ACREF/ENVCD OPERON REPRESSOR-RELATED"/>
    <property type="match status" value="1"/>
</dbReference>
<evidence type="ECO:0000256" key="1">
    <source>
        <dbReference type="ARBA" id="ARBA00022491"/>
    </source>
</evidence>
<dbReference type="PRINTS" id="PR00455">
    <property type="entry name" value="HTHTETR"/>
</dbReference>
<organism evidence="5 6">
    <name type="scientific">Bacillus paranthracis</name>
    <dbReference type="NCBI Taxonomy" id="2026186"/>
    <lineage>
        <taxon>Bacteria</taxon>
        <taxon>Bacillati</taxon>
        <taxon>Bacillota</taxon>
        <taxon>Bacilli</taxon>
        <taxon>Bacillales</taxon>
        <taxon>Bacillaceae</taxon>
        <taxon>Bacillus</taxon>
        <taxon>Bacillus cereus group</taxon>
    </lineage>
</organism>
<dbReference type="InterPro" id="IPR036271">
    <property type="entry name" value="Tet_transcr_reg_TetR-rel_C_sf"/>
</dbReference>